<evidence type="ECO:0000259" key="4">
    <source>
        <dbReference type="SMART" id="SM00047"/>
    </source>
</evidence>
<feature type="region of interest" description="Disordered" evidence="3">
    <location>
        <begin position="22"/>
        <end position="79"/>
    </location>
</feature>
<dbReference type="HOGENOM" id="CLU_815124_0_0_9"/>
<dbReference type="AlphaFoldDB" id="R2S337"/>
<protein>
    <recommendedName>
        <fullName evidence="4">Mannosyl-glycoprotein endo-beta-N-acetylglucosamidase-like domain-containing protein</fullName>
    </recommendedName>
</protein>
<dbReference type="SMART" id="SM00047">
    <property type="entry name" value="LYZ2"/>
    <property type="match status" value="1"/>
</dbReference>
<dbReference type="eggNOG" id="COG1705">
    <property type="taxonomic scope" value="Bacteria"/>
</dbReference>
<evidence type="ECO:0000256" key="2">
    <source>
        <dbReference type="ARBA" id="ARBA00022801"/>
    </source>
</evidence>
<feature type="domain" description="Mannosyl-glycoprotein endo-beta-N-acetylglucosamidase-like" evidence="4">
    <location>
        <begin position="110"/>
        <end position="270"/>
    </location>
</feature>
<proteinExistence type="inferred from homology"/>
<reference evidence="5 6" key="1">
    <citation type="submission" date="2013-02" db="EMBL/GenBank/DDBJ databases">
        <title>The Genome Sequence of Enterococcus pallens BAA-351.</title>
        <authorList>
            <consortium name="The Broad Institute Genome Sequencing Platform"/>
            <consortium name="The Broad Institute Genome Sequencing Center for Infectious Disease"/>
            <person name="Earl A.M."/>
            <person name="Gilmore M.S."/>
            <person name="Lebreton F."/>
            <person name="Walker B."/>
            <person name="Young S.K."/>
            <person name="Zeng Q."/>
            <person name="Gargeya S."/>
            <person name="Fitzgerald M."/>
            <person name="Haas B."/>
            <person name="Abouelleil A."/>
            <person name="Alvarado L."/>
            <person name="Arachchi H.M."/>
            <person name="Berlin A.M."/>
            <person name="Chapman S.B."/>
            <person name="Dewar J."/>
            <person name="Goldberg J."/>
            <person name="Griggs A."/>
            <person name="Gujja S."/>
            <person name="Hansen M."/>
            <person name="Howarth C."/>
            <person name="Imamovic A."/>
            <person name="Larimer J."/>
            <person name="McCowan C."/>
            <person name="Murphy C."/>
            <person name="Neiman D."/>
            <person name="Pearson M."/>
            <person name="Priest M."/>
            <person name="Roberts A."/>
            <person name="Saif S."/>
            <person name="Shea T."/>
            <person name="Sisk P."/>
            <person name="Sykes S."/>
            <person name="Wortman J."/>
            <person name="Nusbaum C."/>
            <person name="Birren B."/>
        </authorList>
    </citation>
    <scope>NUCLEOTIDE SEQUENCE [LARGE SCALE GENOMIC DNA]</scope>
    <source>
        <strain evidence="5 6">ATCC BAA-351</strain>
    </source>
</reference>
<evidence type="ECO:0000256" key="1">
    <source>
        <dbReference type="ARBA" id="ARBA00010266"/>
    </source>
</evidence>
<dbReference type="PATRIC" id="fig|1158607.3.peg.4906"/>
<dbReference type="Gene3D" id="4.10.80.30">
    <property type="entry name" value="DNA polymerase, domain 6"/>
    <property type="match status" value="1"/>
</dbReference>
<dbReference type="RefSeq" id="WP_010759853.1">
    <property type="nucleotide sequence ID" value="NZ_KB946311.1"/>
</dbReference>
<organism evidence="5 6">
    <name type="scientific">Enterococcus pallens ATCC BAA-351</name>
    <dbReference type="NCBI Taxonomy" id="1158607"/>
    <lineage>
        <taxon>Bacteria</taxon>
        <taxon>Bacillati</taxon>
        <taxon>Bacillota</taxon>
        <taxon>Bacilli</taxon>
        <taxon>Lactobacillales</taxon>
        <taxon>Enterococcaceae</taxon>
        <taxon>Enterococcus</taxon>
    </lineage>
</organism>
<sequence length="341" mass="37603">CFGVMGCRSQIKEAVGAETIDSGIVQEETTQSEKDSTVQSRQSNSQTREASGWSVPEETTNKEGSAEISEGFASSSIESSEAVIPESTALAEIIQPPSTNKKAEENDSFAVLKNQTTEEFIQLIGSDAQQIAWDNGLYASVMIAQAILETGSGNSQLARPPHHNLFGIKGSYQGKQVSFKTKEDKGNGELYTIRSAFRQYPSYRESLEDYASLLKKGLSGNPQFYQGTWKEVATTYREATKALTGRYATDTSYDKKLNALIEAYELTRFDQEPNREVKPIELTEVSQELPKSEEPTTEMTDSNHSIEENQVVVTETKQSVVKVSPITQRPAKQVAGKQIVE</sequence>
<gene>
    <name evidence="5" type="ORF">UAU_04921</name>
</gene>
<evidence type="ECO:0000313" key="5">
    <source>
        <dbReference type="EMBL" id="EOH87271.1"/>
    </source>
</evidence>
<accession>R2S337</accession>
<feature type="compositionally biased region" description="Polar residues" evidence="3">
    <location>
        <begin position="37"/>
        <end position="49"/>
    </location>
</feature>
<feature type="region of interest" description="Disordered" evidence="3">
    <location>
        <begin position="284"/>
        <end position="310"/>
    </location>
</feature>
<keyword evidence="6" id="KW-1185">Reference proteome</keyword>
<dbReference type="InterPro" id="IPR051056">
    <property type="entry name" value="Glycosyl_Hydrolase_73"/>
</dbReference>
<dbReference type="EMBL" id="AJAQ01000048">
    <property type="protein sequence ID" value="EOH87271.1"/>
    <property type="molecule type" value="Genomic_DNA"/>
</dbReference>
<feature type="compositionally biased region" description="Low complexity" evidence="3">
    <location>
        <begin position="66"/>
        <end position="79"/>
    </location>
</feature>
<evidence type="ECO:0000256" key="3">
    <source>
        <dbReference type="SAM" id="MobiDB-lite"/>
    </source>
</evidence>
<name>R2S337_9ENTE</name>
<dbReference type="GO" id="GO:0004040">
    <property type="term" value="F:amidase activity"/>
    <property type="evidence" value="ECO:0007669"/>
    <property type="project" value="InterPro"/>
</dbReference>
<feature type="non-terminal residue" evidence="5">
    <location>
        <position position="1"/>
    </location>
</feature>
<comment type="similarity">
    <text evidence="1">Belongs to the glycosyl hydrolase 73 family.</text>
</comment>
<keyword evidence="2" id="KW-0378">Hydrolase</keyword>
<dbReference type="InterPro" id="IPR002901">
    <property type="entry name" value="MGlyc_endo_b_GlcNAc-like_dom"/>
</dbReference>
<dbReference type="Gene3D" id="1.10.530.10">
    <property type="match status" value="1"/>
</dbReference>
<dbReference type="Proteomes" id="UP000013782">
    <property type="component" value="Unassembled WGS sequence"/>
</dbReference>
<comment type="caution">
    <text evidence="5">The sequence shown here is derived from an EMBL/GenBank/DDBJ whole genome shotgun (WGS) entry which is preliminary data.</text>
</comment>
<evidence type="ECO:0000313" key="6">
    <source>
        <dbReference type="Proteomes" id="UP000013782"/>
    </source>
</evidence>
<dbReference type="PANTHER" id="PTHR33308:SF9">
    <property type="entry name" value="PEPTIDOGLYCAN HYDROLASE FLGJ"/>
    <property type="match status" value="1"/>
</dbReference>
<dbReference type="Pfam" id="PF01832">
    <property type="entry name" value="Glucosaminidase"/>
    <property type="match status" value="1"/>
</dbReference>
<dbReference type="PANTHER" id="PTHR33308">
    <property type="entry name" value="PEPTIDOGLYCAN HYDROLASE FLGJ"/>
    <property type="match status" value="1"/>
</dbReference>